<dbReference type="RefSeq" id="WP_145390738.1">
    <property type="nucleotide sequence ID" value="NZ_CP037423.1"/>
</dbReference>
<feature type="chain" id="PRO_5022053919" evidence="2">
    <location>
        <begin position="27"/>
        <end position="370"/>
    </location>
</feature>
<dbReference type="AlphaFoldDB" id="A0A518I098"/>
<organism evidence="3 4">
    <name type="scientific">Stieleria neptunia</name>
    <dbReference type="NCBI Taxonomy" id="2527979"/>
    <lineage>
        <taxon>Bacteria</taxon>
        <taxon>Pseudomonadati</taxon>
        <taxon>Planctomycetota</taxon>
        <taxon>Planctomycetia</taxon>
        <taxon>Pirellulales</taxon>
        <taxon>Pirellulaceae</taxon>
        <taxon>Stieleria</taxon>
    </lineage>
</organism>
<dbReference type="KEGG" id="snep:Enr13x_64390"/>
<feature type="compositionally biased region" description="Low complexity" evidence="1">
    <location>
        <begin position="104"/>
        <end position="122"/>
    </location>
</feature>
<dbReference type="NCBIfam" id="NF040466">
    <property type="entry name" value="ydjY_domain"/>
    <property type="match status" value="1"/>
</dbReference>
<feature type="region of interest" description="Disordered" evidence="1">
    <location>
        <begin position="342"/>
        <end position="370"/>
    </location>
</feature>
<protein>
    <submittedName>
        <fullName evidence="3">Uncharacterized protein</fullName>
    </submittedName>
</protein>
<gene>
    <name evidence="3" type="ORF">Enr13x_64390</name>
</gene>
<dbReference type="EMBL" id="CP037423">
    <property type="protein sequence ID" value="QDV46530.1"/>
    <property type="molecule type" value="Genomic_DNA"/>
</dbReference>
<dbReference type="Proteomes" id="UP000319004">
    <property type="component" value="Chromosome"/>
</dbReference>
<accession>A0A518I098</accession>
<dbReference type="OrthoDB" id="247135at2"/>
<proteinExistence type="predicted"/>
<feature type="compositionally biased region" description="Polar residues" evidence="1">
    <location>
        <begin position="45"/>
        <end position="60"/>
    </location>
</feature>
<feature type="region of interest" description="Disordered" evidence="1">
    <location>
        <begin position="26"/>
        <end position="132"/>
    </location>
</feature>
<evidence type="ECO:0000313" key="3">
    <source>
        <dbReference type="EMBL" id="QDV46530.1"/>
    </source>
</evidence>
<dbReference type="InterPro" id="IPR047750">
    <property type="entry name" value="YdjY-like"/>
</dbReference>
<name>A0A518I098_9BACT</name>
<evidence type="ECO:0000256" key="1">
    <source>
        <dbReference type="SAM" id="MobiDB-lite"/>
    </source>
</evidence>
<keyword evidence="2" id="KW-0732">Signal</keyword>
<evidence type="ECO:0000256" key="2">
    <source>
        <dbReference type="SAM" id="SignalP"/>
    </source>
</evidence>
<sequence precursor="true">MKKRIRLGLACSLLGLLIPLVGCGKSAPQGVTDAASENVPEPSDAANSTAVGEPQTQPSDSAAPPVEKKPTTPEPSAPIEMPGEMASGPGRPLPSPPDIDPEETNANAPTTPPDAASDAAQTGGDLPQWEPEGPTAEAIAKKAFEPPPGAKPLSKTGRLWIDPKRQRVIVDGYVALKRGALEMFACPVGTKEHESIVAALARSREVHAALLAVDATPGTPVRFRPEFAPPTGQVIRVWVCWYDAEDAFHVVDAREWVQDLQTEQAMAAEWVFAGSGFWQDEETKQEHYMADSGDMICVSNFSSAMLDVAIPSSADADSLRFVPFESKIPERETPVRLILVPLPLPTDAPPPSQPADRLELPTARDVPRAQ</sequence>
<reference evidence="3 4" key="1">
    <citation type="submission" date="2019-03" db="EMBL/GenBank/DDBJ databases">
        <title>Deep-cultivation of Planctomycetes and their phenomic and genomic characterization uncovers novel biology.</title>
        <authorList>
            <person name="Wiegand S."/>
            <person name="Jogler M."/>
            <person name="Boedeker C."/>
            <person name="Pinto D."/>
            <person name="Vollmers J."/>
            <person name="Rivas-Marin E."/>
            <person name="Kohn T."/>
            <person name="Peeters S.H."/>
            <person name="Heuer A."/>
            <person name="Rast P."/>
            <person name="Oberbeckmann S."/>
            <person name="Bunk B."/>
            <person name="Jeske O."/>
            <person name="Meyerdierks A."/>
            <person name="Storesund J.E."/>
            <person name="Kallscheuer N."/>
            <person name="Luecker S."/>
            <person name="Lage O.M."/>
            <person name="Pohl T."/>
            <person name="Merkel B.J."/>
            <person name="Hornburger P."/>
            <person name="Mueller R.-W."/>
            <person name="Bruemmer F."/>
            <person name="Labrenz M."/>
            <person name="Spormann A.M."/>
            <person name="Op den Camp H."/>
            <person name="Overmann J."/>
            <person name="Amann R."/>
            <person name="Jetten M.S.M."/>
            <person name="Mascher T."/>
            <person name="Medema M.H."/>
            <person name="Devos D.P."/>
            <person name="Kaster A.-K."/>
            <person name="Ovreas L."/>
            <person name="Rohde M."/>
            <person name="Galperin M.Y."/>
            <person name="Jogler C."/>
        </authorList>
    </citation>
    <scope>NUCLEOTIDE SEQUENCE [LARGE SCALE GENOMIC DNA]</scope>
    <source>
        <strain evidence="3 4">Enr13</strain>
    </source>
</reference>
<feature type="signal peptide" evidence="2">
    <location>
        <begin position="1"/>
        <end position="26"/>
    </location>
</feature>
<keyword evidence="4" id="KW-1185">Reference proteome</keyword>
<evidence type="ECO:0000313" key="4">
    <source>
        <dbReference type="Proteomes" id="UP000319004"/>
    </source>
</evidence>
<feature type="compositionally biased region" description="Pro residues" evidence="1">
    <location>
        <begin position="342"/>
        <end position="353"/>
    </location>
</feature>